<reference evidence="2" key="1">
    <citation type="submission" date="2022-06" db="EMBL/GenBank/DDBJ databases">
        <title>Complete genome sequences of two strains of the flax pathogen Septoria linicola.</title>
        <authorList>
            <person name="Lapalu N."/>
            <person name="Simon A."/>
            <person name="Demenou B."/>
            <person name="Paumier D."/>
            <person name="Guillot M.-P."/>
            <person name="Gout L."/>
            <person name="Valade R."/>
        </authorList>
    </citation>
    <scope>NUCLEOTIDE SEQUENCE</scope>
    <source>
        <strain evidence="2">SE15195</strain>
    </source>
</reference>
<proteinExistence type="predicted"/>
<dbReference type="AlphaFoldDB" id="A0A9Q9EQ80"/>
<protein>
    <submittedName>
        <fullName evidence="2">Uncharacterized protein</fullName>
    </submittedName>
</protein>
<feature type="region of interest" description="Disordered" evidence="1">
    <location>
        <begin position="43"/>
        <end position="77"/>
    </location>
</feature>
<keyword evidence="3" id="KW-1185">Reference proteome</keyword>
<name>A0A9Q9EQ80_9PEZI</name>
<evidence type="ECO:0000256" key="1">
    <source>
        <dbReference type="SAM" id="MobiDB-lite"/>
    </source>
</evidence>
<evidence type="ECO:0000313" key="3">
    <source>
        <dbReference type="Proteomes" id="UP001056384"/>
    </source>
</evidence>
<dbReference type="Proteomes" id="UP001056384">
    <property type="component" value="Chromosome 11"/>
</dbReference>
<gene>
    <name evidence="2" type="ORF">Slin15195_G121640</name>
</gene>
<feature type="compositionally biased region" description="Low complexity" evidence="1">
    <location>
        <begin position="47"/>
        <end position="67"/>
    </location>
</feature>
<sequence>MPFLLGRKAVSTTSQPIASAATRPAAAAINSLDRIATTALKAKALEQKSSSPRSSTSTAATTESQQQHIPTPETFRTWRVTQPQHWSDGLIRPPSQLIEATTGTGTAAANTRAVASPHWARLPLRGVVGSGSGRQQVLGK</sequence>
<feature type="region of interest" description="Disordered" evidence="1">
    <location>
        <begin position="1"/>
        <end position="25"/>
    </location>
</feature>
<accession>A0A9Q9EQ80</accession>
<dbReference type="OrthoDB" id="3647039at2759"/>
<evidence type="ECO:0000313" key="2">
    <source>
        <dbReference type="EMBL" id="USW58845.1"/>
    </source>
</evidence>
<dbReference type="EMBL" id="CP099428">
    <property type="protein sequence ID" value="USW58845.1"/>
    <property type="molecule type" value="Genomic_DNA"/>
</dbReference>
<organism evidence="2 3">
    <name type="scientific">Septoria linicola</name>
    <dbReference type="NCBI Taxonomy" id="215465"/>
    <lineage>
        <taxon>Eukaryota</taxon>
        <taxon>Fungi</taxon>
        <taxon>Dikarya</taxon>
        <taxon>Ascomycota</taxon>
        <taxon>Pezizomycotina</taxon>
        <taxon>Dothideomycetes</taxon>
        <taxon>Dothideomycetidae</taxon>
        <taxon>Mycosphaerellales</taxon>
        <taxon>Mycosphaerellaceae</taxon>
        <taxon>Septoria</taxon>
    </lineage>
</organism>